<comment type="caution">
    <text evidence="1">The sequence shown here is derived from an EMBL/GenBank/DDBJ whole genome shotgun (WGS) entry which is preliminary data.</text>
</comment>
<name>A0A437AE13_ARTFL</name>
<keyword evidence="2" id="KW-1185">Reference proteome</keyword>
<dbReference type="AlphaFoldDB" id="A0A437AE13"/>
<sequence>MDDFLIAIAMQQKARFYSRIKQASKLESSASIRYQRYSYSRQPEQIGVQTEDDVRPYILFVPSPIAPILQSELSTFDVISLARVCRTWRAHLIPHLLETMEGKIQWHPLVKTLAAARLTPQQHKVCFVYRLMKGRPYEREESGHVPIFTGPDHGIDLKLFTRSFSGEIFAEEEQSDGRLLESGLSSTNDMVPPKLQTLMFWSIDGEVNGSRC</sequence>
<reference evidence="1 2" key="1">
    <citation type="submission" date="2019-01" db="EMBL/GenBank/DDBJ databases">
        <title>Intercellular communication is required for trap formation in the nematode-trapping fungus Duddingtonia flagrans.</title>
        <authorList>
            <person name="Youssar L."/>
            <person name="Wernet V."/>
            <person name="Hensel N."/>
            <person name="Hildebrandt H.-G."/>
            <person name="Fischer R."/>
        </authorList>
    </citation>
    <scope>NUCLEOTIDE SEQUENCE [LARGE SCALE GENOMIC DNA]</scope>
    <source>
        <strain evidence="1 2">CBS H-5679</strain>
    </source>
</reference>
<dbReference type="GeneID" id="93582840"/>
<evidence type="ECO:0008006" key="3">
    <source>
        <dbReference type="Google" id="ProtNLM"/>
    </source>
</evidence>
<gene>
    <name evidence="1" type="ORF">DFL_000529</name>
</gene>
<evidence type="ECO:0000313" key="2">
    <source>
        <dbReference type="Proteomes" id="UP000283090"/>
    </source>
</evidence>
<dbReference type="RefSeq" id="XP_067495069.1">
    <property type="nucleotide sequence ID" value="XM_067634524.1"/>
</dbReference>
<accession>A0A437AE13</accession>
<dbReference type="EMBL" id="SAEB01000001">
    <property type="protein sequence ID" value="RVD89525.1"/>
    <property type="molecule type" value="Genomic_DNA"/>
</dbReference>
<protein>
    <recommendedName>
        <fullName evidence="3">F-box domain-containing protein</fullName>
    </recommendedName>
</protein>
<proteinExistence type="predicted"/>
<dbReference type="VEuPathDB" id="FungiDB:DFL_000529"/>
<organism evidence="1 2">
    <name type="scientific">Arthrobotrys flagrans</name>
    <name type="common">Nematode-trapping fungus</name>
    <name type="synonym">Trichothecium flagrans</name>
    <dbReference type="NCBI Taxonomy" id="97331"/>
    <lineage>
        <taxon>Eukaryota</taxon>
        <taxon>Fungi</taxon>
        <taxon>Dikarya</taxon>
        <taxon>Ascomycota</taxon>
        <taxon>Pezizomycotina</taxon>
        <taxon>Orbiliomycetes</taxon>
        <taxon>Orbiliales</taxon>
        <taxon>Orbiliaceae</taxon>
        <taxon>Arthrobotrys</taxon>
    </lineage>
</organism>
<dbReference type="Proteomes" id="UP000283090">
    <property type="component" value="Unassembled WGS sequence"/>
</dbReference>
<evidence type="ECO:0000313" key="1">
    <source>
        <dbReference type="EMBL" id="RVD89525.1"/>
    </source>
</evidence>
<dbReference type="OrthoDB" id="5369352at2759"/>